<accession>A0ACA6QRP9</accession>
<dbReference type="Proteomes" id="UP000002571">
    <property type="component" value="Chromosome 2"/>
</dbReference>
<gene>
    <name evidence="1" type="ordered locus">VEA_000528</name>
</gene>
<reference evidence="1" key="1">
    <citation type="submission" date="2009-10" db="EMBL/GenBank/DDBJ databases">
        <authorList>
            <consortium name="Los Alamos National Laboratory (LANL)"/>
            <consortium name="National Microbial Pathogen Data Resource (NMPDR)"/>
            <person name="Munk A.C."/>
            <person name="Tapia R."/>
            <person name="Green L."/>
            <person name="Rogers Y."/>
            <person name="Detter J.C."/>
            <person name="Bruce D."/>
            <person name="Brettin T.S."/>
            <person name="Colwell R."/>
            <person name="Huq A."/>
            <person name="Grim C.J."/>
            <person name="Hasan N.A."/>
            <person name="Vonstein V."/>
            <person name="Bartels D."/>
        </authorList>
    </citation>
    <scope>NUCLEOTIDE SEQUENCE</scope>
    <source>
        <strain evidence="1">EX25</strain>
    </source>
</reference>
<sequence>MANFWLIYPLIKFNKKSHLAGDDATTMVINRLSNRDCPNATKAKFLSVVRHVKEFGSISDLDLCKIFGETIWSDGREYHSAAFSFKVDRYTGNCEISQYKHQ</sequence>
<keyword evidence="2" id="KW-1185">Reference proteome</keyword>
<organism evidence="1 2">
    <name type="scientific">Vibrio antiquarius (strain Ex25)</name>
    <dbReference type="NCBI Taxonomy" id="150340"/>
    <lineage>
        <taxon>Bacteria</taxon>
        <taxon>Pseudomonadati</taxon>
        <taxon>Pseudomonadota</taxon>
        <taxon>Gammaproteobacteria</taxon>
        <taxon>Vibrionales</taxon>
        <taxon>Vibrionaceae</taxon>
        <taxon>Vibrio</taxon>
        <taxon>Vibrio diabolicus subgroup</taxon>
    </lineage>
</organism>
<evidence type="ECO:0000313" key="1">
    <source>
        <dbReference type="EMBL" id="ACY53214.1"/>
    </source>
</evidence>
<proteinExistence type="predicted"/>
<evidence type="ECO:0000313" key="2">
    <source>
        <dbReference type="Proteomes" id="UP000002571"/>
    </source>
</evidence>
<protein>
    <submittedName>
        <fullName evidence="1">Uncharacterized protein</fullName>
    </submittedName>
</protein>
<dbReference type="EMBL" id="CP001806">
    <property type="protein sequence ID" value="ACY53214.1"/>
    <property type="molecule type" value="Genomic_DNA"/>
</dbReference>
<name>A0ACA6QRP9_VIBAE</name>